<accession>A0AAN5IBM0</accession>
<dbReference type="Proteomes" id="UP001328107">
    <property type="component" value="Unassembled WGS sequence"/>
</dbReference>
<gene>
    <name evidence="2" type="ORF">PMAYCL1PPCAC_30327</name>
</gene>
<feature type="non-terminal residue" evidence="2">
    <location>
        <position position="1"/>
    </location>
</feature>
<evidence type="ECO:0000256" key="1">
    <source>
        <dbReference type="SAM" id="MobiDB-lite"/>
    </source>
</evidence>
<evidence type="ECO:0000313" key="2">
    <source>
        <dbReference type="EMBL" id="GMR60132.1"/>
    </source>
</evidence>
<dbReference type="AlphaFoldDB" id="A0AAN5IBM0"/>
<keyword evidence="3" id="KW-1185">Reference proteome</keyword>
<reference evidence="3" key="1">
    <citation type="submission" date="2022-10" db="EMBL/GenBank/DDBJ databases">
        <title>Genome assembly of Pristionchus species.</title>
        <authorList>
            <person name="Yoshida K."/>
            <person name="Sommer R.J."/>
        </authorList>
    </citation>
    <scope>NUCLEOTIDE SEQUENCE [LARGE SCALE GENOMIC DNA]</scope>
    <source>
        <strain evidence="3">RS5460</strain>
    </source>
</reference>
<feature type="non-terminal residue" evidence="2">
    <location>
        <position position="256"/>
    </location>
</feature>
<evidence type="ECO:0008006" key="4">
    <source>
        <dbReference type="Google" id="ProtNLM"/>
    </source>
</evidence>
<protein>
    <recommendedName>
        <fullName evidence="4">Collagen</fullName>
    </recommendedName>
</protein>
<comment type="caution">
    <text evidence="2">The sequence shown here is derived from an EMBL/GenBank/DDBJ whole genome shotgun (WGS) entry which is preliminary data.</text>
</comment>
<evidence type="ECO:0000313" key="3">
    <source>
        <dbReference type="Proteomes" id="UP001328107"/>
    </source>
</evidence>
<feature type="compositionally biased region" description="Basic residues" evidence="1">
    <location>
        <begin position="113"/>
        <end position="122"/>
    </location>
</feature>
<feature type="region of interest" description="Disordered" evidence="1">
    <location>
        <begin position="113"/>
        <end position="133"/>
    </location>
</feature>
<organism evidence="2 3">
    <name type="scientific">Pristionchus mayeri</name>
    <dbReference type="NCBI Taxonomy" id="1317129"/>
    <lineage>
        <taxon>Eukaryota</taxon>
        <taxon>Metazoa</taxon>
        <taxon>Ecdysozoa</taxon>
        <taxon>Nematoda</taxon>
        <taxon>Chromadorea</taxon>
        <taxon>Rhabditida</taxon>
        <taxon>Rhabditina</taxon>
        <taxon>Diplogasteromorpha</taxon>
        <taxon>Diplogasteroidea</taxon>
        <taxon>Neodiplogasteridae</taxon>
        <taxon>Pristionchus</taxon>
    </lineage>
</organism>
<sequence>IFQSTHRASALALLLSALSLSSLLGTFVLIHNELDQLHAQLEIDMATVESDSRSLWQELSTVPVVNPIALRRTREVLLMSPAGSARFVGRPIIVHNKLLEEEEVPPVKLLKARRPMKRRRKPASSTTTTTTEHPMSDLFGLAIENTGYDFVPPMDVHSDTEEAVRTDDEVDGTYLSSIEEMRKTKMMKTTRRTTTTTTRPSTTSSTTTISPPIPTLIPRCGASSRPMGPSGERGPPGPKGPEGDGGVIGEPGNDAE</sequence>
<name>A0AAN5IBM0_9BILA</name>
<feature type="region of interest" description="Disordered" evidence="1">
    <location>
        <begin position="184"/>
        <end position="256"/>
    </location>
</feature>
<feature type="compositionally biased region" description="Low complexity" evidence="1">
    <location>
        <begin position="192"/>
        <end position="210"/>
    </location>
</feature>
<proteinExistence type="predicted"/>
<dbReference type="EMBL" id="BTRK01000006">
    <property type="protein sequence ID" value="GMR60132.1"/>
    <property type="molecule type" value="Genomic_DNA"/>
</dbReference>